<evidence type="ECO:0000256" key="3">
    <source>
        <dbReference type="ARBA" id="ARBA00022989"/>
    </source>
</evidence>
<dbReference type="PANTHER" id="PTHR37422:SF23">
    <property type="entry name" value="TEICHURONIC ACID BIOSYNTHESIS PROTEIN TUAE"/>
    <property type="match status" value="1"/>
</dbReference>
<feature type="transmembrane region" description="Helical" evidence="5">
    <location>
        <begin position="252"/>
        <end position="272"/>
    </location>
</feature>
<dbReference type="AlphaFoldDB" id="A0A0S8FPS2"/>
<keyword evidence="3 5" id="KW-1133">Transmembrane helix</keyword>
<evidence type="ECO:0000259" key="6">
    <source>
        <dbReference type="Pfam" id="PF04932"/>
    </source>
</evidence>
<dbReference type="Pfam" id="PF04932">
    <property type="entry name" value="Wzy_C"/>
    <property type="match status" value="1"/>
</dbReference>
<reference evidence="7 8" key="1">
    <citation type="journal article" date="2015" name="Microbiome">
        <title>Genomic resolution of linkages in carbon, nitrogen, and sulfur cycling among widespread estuary sediment bacteria.</title>
        <authorList>
            <person name="Baker B.J."/>
            <person name="Lazar C.S."/>
            <person name="Teske A.P."/>
            <person name="Dick G.J."/>
        </authorList>
    </citation>
    <scope>NUCLEOTIDE SEQUENCE [LARGE SCALE GENOMIC DNA]</scope>
    <source>
        <strain evidence="7">SM23_42</strain>
    </source>
</reference>
<dbReference type="EMBL" id="LJUJ01000029">
    <property type="protein sequence ID" value="KPK62671.1"/>
    <property type="molecule type" value="Genomic_DNA"/>
</dbReference>
<dbReference type="GO" id="GO:0016020">
    <property type="term" value="C:membrane"/>
    <property type="evidence" value="ECO:0007669"/>
    <property type="project" value="UniProtKB-SubCell"/>
</dbReference>
<sequence>MTVFISPLIPVVIAVAALVIAVIKDYRIGTLIVVILAFTNVGGQQIFEAYHVFLLIIMLTAFSLTLAVLRGSVAVQGIKEFNILLAIFGTWSFLSGVIAIDHELWFGMIEYMIRAFLVLYLVYNSFSKGEEIFRLFKIIVFSMFLSSIISFFAMIGSLSLSVETLLSLFSTRFAGTIVDPNFYAMTIAGIIPLAFVLITEEKRIALKAFWIISVFFLMLTIVFSQSRTGIIAISIIFIYSLYNLMRKKRVEILFFIIPIIVILILIPPAFWFRMSVFVESLSSGARADTSVVHRLLLLRSALDVFLKNPIFGVGLGNFEAIAGRYTIDPMVCHNTYLEIASNLGLLGTVPFVLLLYRGFMLPKHSMQNPNVRELSWAVRTGLLGMYVAILFLSVPFKLDLWILLSIAAILGRKISSEKSP</sequence>
<accession>A0A0S8FPS2</accession>
<feature type="transmembrane region" description="Helical" evidence="5">
    <location>
        <begin position="81"/>
        <end position="98"/>
    </location>
</feature>
<comment type="caution">
    <text evidence="7">The sequence shown here is derived from an EMBL/GenBank/DDBJ whole genome shotgun (WGS) entry which is preliminary data.</text>
</comment>
<evidence type="ECO:0000256" key="5">
    <source>
        <dbReference type="SAM" id="Phobius"/>
    </source>
</evidence>
<feature type="transmembrane region" description="Helical" evidence="5">
    <location>
        <begin position="104"/>
        <end position="123"/>
    </location>
</feature>
<feature type="transmembrane region" description="Helical" evidence="5">
    <location>
        <begin position="6"/>
        <end position="23"/>
    </location>
</feature>
<dbReference type="Proteomes" id="UP000051373">
    <property type="component" value="Unassembled WGS sequence"/>
</dbReference>
<name>A0A0S8FPS2_UNCW3</name>
<proteinExistence type="predicted"/>
<evidence type="ECO:0000313" key="8">
    <source>
        <dbReference type="Proteomes" id="UP000051373"/>
    </source>
</evidence>
<feature type="transmembrane region" description="Helical" evidence="5">
    <location>
        <begin position="229"/>
        <end position="245"/>
    </location>
</feature>
<organism evidence="7 8">
    <name type="scientific">candidate division WOR_3 bacterium SM23_42</name>
    <dbReference type="NCBI Taxonomy" id="1703779"/>
    <lineage>
        <taxon>Bacteria</taxon>
        <taxon>Bacteria division WOR-3</taxon>
    </lineage>
</organism>
<keyword evidence="4 5" id="KW-0472">Membrane</keyword>
<feature type="domain" description="O-antigen ligase-related" evidence="6">
    <location>
        <begin position="213"/>
        <end position="351"/>
    </location>
</feature>
<feature type="transmembrane region" description="Helical" evidence="5">
    <location>
        <begin position="205"/>
        <end position="223"/>
    </location>
</feature>
<feature type="transmembrane region" description="Helical" evidence="5">
    <location>
        <begin position="135"/>
        <end position="160"/>
    </location>
</feature>
<dbReference type="InterPro" id="IPR051533">
    <property type="entry name" value="WaaL-like"/>
</dbReference>
<dbReference type="PANTHER" id="PTHR37422">
    <property type="entry name" value="TEICHURONIC ACID BIOSYNTHESIS PROTEIN TUAE"/>
    <property type="match status" value="1"/>
</dbReference>
<feature type="transmembrane region" description="Helical" evidence="5">
    <location>
        <begin position="180"/>
        <end position="198"/>
    </location>
</feature>
<feature type="transmembrane region" description="Helical" evidence="5">
    <location>
        <begin position="28"/>
        <end position="46"/>
    </location>
</feature>
<protein>
    <recommendedName>
        <fullName evidence="6">O-antigen ligase-related domain-containing protein</fullName>
    </recommendedName>
</protein>
<evidence type="ECO:0000256" key="1">
    <source>
        <dbReference type="ARBA" id="ARBA00004141"/>
    </source>
</evidence>
<gene>
    <name evidence="7" type="ORF">AMJ83_10135</name>
</gene>
<feature type="transmembrane region" description="Helical" evidence="5">
    <location>
        <begin position="376"/>
        <end position="394"/>
    </location>
</feature>
<dbReference type="STRING" id="1703779.AMJ83_10135"/>
<feature type="transmembrane region" description="Helical" evidence="5">
    <location>
        <begin position="52"/>
        <end position="69"/>
    </location>
</feature>
<evidence type="ECO:0000256" key="4">
    <source>
        <dbReference type="ARBA" id="ARBA00023136"/>
    </source>
</evidence>
<comment type="subcellular location">
    <subcellularLocation>
        <location evidence="1">Membrane</location>
        <topology evidence="1">Multi-pass membrane protein</topology>
    </subcellularLocation>
</comment>
<evidence type="ECO:0000256" key="2">
    <source>
        <dbReference type="ARBA" id="ARBA00022692"/>
    </source>
</evidence>
<dbReference type="InterPro" id="IPR007016">
    <property type="entry name" value="O-antigen_ligase-rel_domated"/>
</dbReference>
<keyword evidence="2 5" id="KW-0812">Transmembrane</keyword>
<evidence type="ECO:0000313" key="7">
    <source>
        <dbReference type="EMBL" id="KPK62671.1"/>
    </source>
</evidence>
<feature type="transmembrane region" description="Helical" evidence="5">
    <location>
        <begin position="339"/>
        <end position="356"/>
    </location>
</feature>